<sequence>MSSNISQAHIIVFGNEKGGSGKSTTAMHTAIGLLRLGYSVATIDLDARQGTLTRYLANRFEFIAREKDDLPSPAHFPIEKSEAASKVDAETADRDFLLSALAEMKPHMDFIIIDTPGADTFLSQLAHAHADTIVTPLNDSFIDLDILGRLDTATRMIKSPSIYTKLVQSARLAKLGAENKDIDWIVMRNRLSHVESENKKDIAALLEKMAEKFDFRLAPGFTENLIFRELFPKGLTLLDLKQDPEAQLTMSAMAARQEIRQLLRFIAPERHKGYPKKT</sequence>
<proteinExistence type="predicted"/>
<dbReference type="CDD" id="cd02042">
    <property type="entry name" value="ParAB_family"/>
    <property type="match status" value="1"/>
</dbReference>
<accession>A0A2W5FPT9</accession>
<name>A0A2W5FPT9_9BACT</name>
<protein>
    <submittedName>
        <fullName evidence="1">ATPase</fullName>
    </submittedName>
</protein>
<organism evidence="1 2">
    <name type="scientific">Micavibrio aeruginosavorus</name>
    <dbReference type="NCBI Taxonomy" id="349221"/>
    <lineage>
        <taxon>Bacteria</taxon>
        <taxon>Pseudomonadati</taxon>
        <taxon>Bdellovibrionota</taxon>
        <taxon>Bdellovibrionia</taxon>
        <taxon>Bdellovibrionales</taxon>
        <taxon>Pseudobdellovibrionaceae</taxon>
        <taxon>Micavibrio</taxon>
    </lineage>
</organism>
<dbReference type="InterPro" id="IPR050678">
    <property type="entry name" value="DNA_Partitioning_ATPase"/>
</dbReference>
<gene>
    <name evidence="1" type="ORF">DI586_05640</name>
</gene>
<dbReference type="AlphaFoldDB" id="A0A2W5FPT9"/>
<dbReference type="Pfam" id="PF09140">
    <property type="entry name" value="MipZ"/>
    <property type="match status" value="1"/>
</dbReference>
<dbReference type="InterPro" id="IPR027417">
    <property type="entry name" value="P-loop_NTPase"/>
</dbReference>
<reference evidence="1 2" key="1">
    <citation type="submission" date="2017-08" db="EMBL/GenBank/DDBJ databases">
        <title>Infants hospitalized years apart are colonized by the same room-sourced microbial strains.</title>
        <authorList>
            <person name="Brooks B."/>
            <person name="Olm M.R."/>
            <person name="Firek B.A."/>
            <person name="Baker R."/>
            <person name="Thomas B.C."/>
            <person name="Morowitz M.J."/>
            <person name="Banfield J.F."/>
        </authorList>
    </citation>
    <scope>NUCLEOTIDE SEQUENCE [LARGE SCALE GENOMIC DNA]</scope>
    <source>
        <strain evidence="1">S2_006_000_R2_64</strain>
    </source>
</reference>
<comment type="caution">
    <text evidence="1">The sequence shown here is derived from an EMBL/GenBank/DDBJ whole genome shotgun (WGS) entry which is preliminary data.</text>
</comment>
<dbReference type="EMBL" id="QFOT01000049">
    <property type="protein sequence ID" value="PZP55817.1"/>
    <property type="molecule type" value="Genomic_DNA"/>
</dbReference>
<dbReference type="PANTHER" id="PTHR13696:SF96">
    <property type="entry name" value="COBQ_COBB_MIND_PARA NUCLEOTIDE BINDING DOMAIN-CONTAINING PROTEIN"/>
    <property type="match status" value="1"/>
</dbReference>
<dbReference type="SUPFAM" id="SSF52540">
    <property type="entry name" value="P-loop containing nucleoside triphosphate hydrolases"/>
    <property type="match status" value="1"/>
</dbReference>
<dbReference type="Proteomes" id="UP000249739">
    <property type="component" value="Unassembled WGS sequence"/>
</dbReference>
<evidence type="ECO:0000313" key="1">
    <source>
        <dbReference type="EMBL" id="PZP55817.1"/>
    </source>
</evidence>
<dbReference type="PANTHER" id="PTHR13696">
    <property type="entry name" value="P-LOOP CONTAINING NUCLEOSIDE TRIPHOSPHATE HYDROLASE"/>
    <property type="match status" value="1"/>
</dbReference>
<dbReference type="InterPro" id="IPR015223">
    <property type="entry name" value="MipZ"/>
</dbReference>
<dbReference type="Gene3D" id="3.40.50.300">
    <property type="entry name" value="P-loop containing nucleotide triphosphate hydrolases"/>
    <property type="match status" value="1"/>
</dbReference>
<evidence type="ECO:0000313" key="2">
    <source>
        <dbReference type="Proteomes" id="UP000249739"/>
    </source>
</evidence>